<dbReference type="GO" id="GO:0006310">
    <property type="term" value="P:DNA recombination"/>
    <property type="evidence" value="ECO:0007669"/>
    <property type="project" value="UniProtKB-KW"/>
</dbReference>
<keyword evidence="2" id="KW-0547">Nucleotide-binding</keyword>
<dbReference type="GO" id="GO:0005524">
    <property type="term" value="F:ATP binding"/>
    <property type="evidence" value="ECO:0007669"/>
    <property type="project" value="UniProtKB-KW"/>
</dbReference>
<dbReference type="Gene3D" id="3.40.50.300">
    <property type="entry name" value="P-loop containing nucleotide triphosphate hydrolases"/>
    <property type="match status" value="1"/>
</dbReference>
<dbReference type="InterPro" id="IPR008824">
    <property type="entry name" value="RuvB-like_N"/>
</dbReference>
<dbReference type="InterPro" id="IPR027417">
    <property type="entry name" value="P-loop_NTPase"/>
</dbReference>
<keyword evidence="1" id="KW-0963">Cytoplasm</keyword>
<dbReference type="Gene3D" id="1.10.10.10">
    <property type="entry name" value="Winged helix-like DNA-binding domain superfamily/Winged helix DNA-binding domain"/>
    <property type="match status" value="1"/>
</dbReference>
<dbReference type="AlphaFoldDB" id="A0A170QCX6"/>
<dbReference type="CDD" id="cd00009">
    <property type="entry name" value="AAA"/>
    <property type="match status" value="1"/>
</dbReference>
<evidence type="ECO:0000313" key="10">
    <source>
        <dbReference type="EMBL" id="CUV09631.1"/>
    </source>
</evidence>
<dbReference type="HAMAP" id="MF_00016">
    <property type="entry name" value="DNA_HJ_migration_RuvB"/>
    <property type="match status" value="1"/>
</dbReference>
<dbReference type="Gene3D" id="1.10.8.60">
    <property type="match status" value="1"/>
</dbReference>
<keyword evidence="7" id="KW-0233">DNA recombination</keyword>
<dbReference type="InterPro" id="IPR041445">
    <property type="entry name" value="AAA_lid_4"/>
</dbReference>
<keyword evidence="4" id="KW-0378">Hydrolase</keyword>
<feature type="domain" description="AAA+ ATPase" evidence="9">
    <location>
        <begin position="53"/>
        <end position="184"/>
    </location>
</feature>
<dbReference type="SUPFAM" id="SSF46785">
    <property type="entry name" value="Winged helix' DNA-binding domain"/>
    <property type="match status" value="1"/>
</dbReference>
<reference evidence="10" key="1">
    <citation type="submission" date="2015-10" db="EMBL/GenBank/DDBJ databases">
        <authorList>
            <person name="Gilbert D.G."/>
        </authorList>
    </citation>
    <scope>NUCLEOTIDE SEQUENCE</scope>
</reference>
<protein>
    <submittedName>
        <fullName evidence="10">Holliday junction DNA helicase RuvB</fullName>
    </submittedName>
</protein>
<dbReference type="PANTHER" id="PTHR42848:SF1">
    <property type="entry name" value="HOLLIDAY JUNCTION BRANCH MIGRATION COMPLEX SUBUNIT RUVB"/>
    <property type="match status" value="1"/>
</dbReference>
<organism evidence="10">
    <name type="scientific">hydrothermal vent metagenome</name>
    <dbReference type="NCBI Taxonomy" id="652676"/>
    <lineage>
        <taxon>unclassified sequences</taxon>
        <taxon>metagenomes</taxon>
        <taxon>ecological metagenomes</taxon>
    </lineage>
</organism>
<proteinExistence type="inferred from homology"/>
<evidence type="ECO:0000256" key="5">
    <source>
        <dbReference type="ARBA" id="ARBA00022840"/>
    </source>
</evidence>
<dbReference type="NCBIfam" id="NF000868">
    <property type="entry name" value="PRK00080.1"/>
    <property type="match status" value="1"/>
</dbReference>
<dbReference type="Pfam" id="PF05491">
    <property type="entry name" value="WHD_RuvB"/>
    <property type="match status" value="1"/>
</dbReference>
<dbReference type="InterPro" id="IPR004605">
    <property type="entry name" value="DNA_helicase_Holl-junc_RuvB"/>
</dbReference>
<dbReference type="InterPro" id="IPR036388">
    <property type="entry name" value="WH-like_DNA-bd_sf"/>
</dbReference>
<evidence type="ECO:0000256" key="7">
    <source>
        <dbReference type="ARBA" id="ARBA00023172"/>
    </source>
</evidence>
<keyword evidence="5" id="KW-0067">ATP-binding</keyword>
<dbReference type="GO" id="GO:0006281">
    <property type="term" value="P:DNA repair"/>
    <property type="evidence" value="ECO:0007669"/>
    <property type="project" value="UniProtKB-KW"/>
</dbReference>
<dbReference type="SMART" id="SM00382">
    <property type="entry name" value="AAA"/>
    <property type="match status" value="1"/>
</dbReference>
<dbReference type="InterPro" id="IPR003593">
    <property type="entry name" value="AAA+_ATPase"/>
</dbReference>
<dbReference type="GO" id="GO:0009378">
    <property type="term" value="F:four-way junction helicase activity"/>
    <property type="evidence" value="ECO:0007669"/>
    <property type="project" value="InterPro"/>
</dbReference>
<sequence length="340" mass="37673">MTEIHITDPDPFDDDIAIEKSLRPSQFDEFIGQKELVDNLKLYIEAANNRGDALDHVLLFGPPGLGKTTLANIVSKELGSNIKQASGPVVERAGDLAGMITNLGHRDVFFIDEIHRLNSVVEEYLYSAMEDFSIDIMIDRGPSARSVQLTIEPFTLIGATTRLGNLTSPLRDRFGVVLRVDYYDPEDLFNIINRSANILEVEIDAAGTMELARRSRGTPRVANRILRRARDFAQVKANGKIDHAVAKDALEQLGIDETGLDDMDRKILETLIEKFSGGPVGVKSLAVAVSEDATTIEDVYEPFLIKEGFLLRTSRGRVAQEAAYNLLGKEIIKDQQGLFE</sequence>
<keyword evidence="8" id="KW-0234">DNA repair</keyword>
<dbReference type="SUPFAM" id="SSF52540">
    <property type="entry name" value="P-loop containing nucleoside triphosphate hydrolases"/>
    <property type="match status" value="1"/>
</dbReference>
<dbReference type="PANTHER" id="PTHR42848">
    <property type="match status" value="1"/>
</dbReference>
<dbReference type="NCBIfam" id="TIGR00635">
    <property type="entry name" value="ruvB"/>
    <property type="match status" value="1"/>
</dbReference>
<evidence type="ECO:0000256" key="2">
    <source>
        <dbReference type="ARBA" id="ARBA00022741"/>
    </source>
</evidence>
<dbReference type="Pfam" id="PF17864">
    <property type="entry name" value="AAA_lid_4"/>
    <property type="match status" value="1"/>
</dbReference>
<dbReference type="EMBL" id="FAXC01000278">
    <property type="protein sequence ID" value="CUV09631.1"/>
    <property type="molecule type" value="Genomic_DNA"/>
</dbReference>
<dbReference type="GO" id="GO:0003677">
    <property type="term" value="F:DNA binding"/>
    <property type="evidence" value="ECO:0007669"/>
    <property type="project" value="UniProtKB-KW"/>
</dbReference>
<keyword evidence="10" id="KW-0347">Helicase</keyword>
<evidence type="ECO:0000256" key="6">
    <source>
        <dbReference type="ARBA" id="ARBA00023125"/>
    </source>
</evidence>
<dbReference type="GO" id="GO:0016787">
    <property type="term" value="F:hydrolase activity"/>
    <property type="evidence" value="ECO:0007669"/>
    <property type="project" value="UniProtKB-KW"/>
</dbReference>
<dbReference type="InterPro" id="IPR036390">
    <property type="entry name" value="WH_DNA-bd_sf"/>
</dbReference>
<dbReference type="InterPro" id="IPR008823">
    <property type="entry name" value="RuvB_wg_C"/>
</dbReference>
<evidence type="ECO:0000259" key="9">
    <source>
        <dbReference type="SMART" id="SM00382"/>
    </source>
</evidence>
<gene>
    <name evidence="10" type="ORF">MGWOODY_Mmi1074</name>
</gene>
<evidence type="ECO:0000256" key="1">
    <source>
        <dbReference type="ARBA" id="ARBA00022490"/>
    </source>
</evidence>
<accession>A0A170QCX6</accession>
<name>A0A170QCX6_9ZZZZ</name>
<evidence type="ECO:0000256" key="4">
    <source>
        <dbReference type="ARBA" id="ARBA00022801"/>
    </source>
</evidence>
<dbReference type="Pfam" id="PF05496">
    <property type="entry name" value="RuvB_N"/>
    <property type="match status" value="1"/>
</dbReference>
<keyword evidence="6" id="KW-0238">DNA-binding</keyword>
<evidence type="ECO:0000256" key="8">
    <source>
        <dbReference type="ARBA" id="ARBA00023204"/>
    </source>
</evidence>
<keyword evidence="3" id="KW-0227">DNA damage</keyword>
<evidence type="ECO:0000256" key="3">
    <source>
        <dbReference type="ARBA" id="ARBA00022763"/>
    </source>
</evidence>